<evidence type="ECO:0000313" key="2">
    <source>
        <dbReference type="Proteomes" id="UP001144205"/>
    </source>
</evidence>
<accession>A0ABQ5LRF6</accession>
<dbReference type="Gene3D" id="3.40.50.1240">
    <property type="entry name" value="Phosphoglycerate mutase-like"/>
    <property type="match status" value="1"/>
</dbReference>
<protein>
    <recommendedName>
        <fullName evidence="3">Histidine phosphatase family protein</fullName>
    </recommendedName>
</protein>
<comment type="caution">
    <text evidence="1">The sequence shown here is derived from an EMBL/GenBank/DDBJ whole genome shotgun (WGS) entry which is preliminary data.</text>
</comment>
<proteinExistence type="predicted"/>
<dbReference type="Proteomes" id="UP001144205">
    <property type="component" value="Unassembled WGS sequence"/>
</dbReference>
<dbReference type="RefSeq" id="WP_281841191.1">
    <property type="nucleotide sequence ID" value="NZ_BROH01000002.1"/>
</dbReference>
<dbReference type="SUPFAM" id="SSF53254">
    <property type="entry name" value="Phosphoglycerate mutase-like"/>
    <property type="match status" value="1"/>
</dbReference>
<dbReference type="PROSITE" id="PS51257">
    <property type="entry name" value="PROKAR_LIPOPROTEIN"/>
    <property type="match status" value="1"/>
</dbReference>
<dbReference type="EMBL" id="BROH01000002">
    <property type="protein sequence ID" value="GKY87198.1"/>
    <property type="molecule type" value="Genomic_DNA"/>
</dbReference>
<reference evidence="1" key="1">
    <citation type="journal article" date="2023" name="Int. J. Syst. Evol. Microbiol.">
        <title>Sinisalibacter aestuarii sp. nov., isolated from estuarine sediment of the Arakawa River.</title>
        <authorList>
            <person name="Arafat S.T."/>
            <person name="Hirano S."/>
            <person name="Sato A."/>
            <person name="Takeuchi K."/>
            <person name="Yasuda T."/>
            <person name="Terahara T."/>
            <person name="Hamada M."/>
            <person name="Kobayashi T."/>
        </authorList>
    </citation>
    <scope>NUCLEOTIDE SEQUENCE</scope>
    <source>
        <strain evidence="1">B-399</strain>
    </source>
</reference>
<keyword evidence="2" id="KW-1185">Reference proteome</keyword>
<dbReference type="InterPro" id="IPR029033">
    <property type="entry name" value="His_PPase_superfam"/>
</dbReference>
<gene>
    <name evidence="1" type="ORF">STA1M1_10670</name>
</gene>
<evidence type="ECO:0008006" key="3">
    <source>
        <dbReference type="Google" id="ProtNLM"/>
    </source>
</evidence>
<name>A0ABQ5LRF6_9RHOB</name>
<dbReference type="Pfam" id="PF00300">
    <property type="entry name" value="His_Phos_1"/>
    <property type="match status" value="1"/>
</dbReference>
<evidence type="ECO:0000313" key="1">
    <source>
        <dbReference type="EMBL" id="GKY87198.1"/>
    </source>
</evidence>
<sequence length="161" mass="17364">MFRRDFLALTGATALLSACAARPPELHGRLIVLRHADRTFSMLNENGVARAAELPAAVADLKIDAIYCTPRPRNIDTATPLAEARNLSVTTMEASGAGTRILTAHPGQTVVWVGNQENLGFLYAELGIPEKPPVQFGELHVVTLPRGGGRPIVEERRYGLA</sequence>
<dbReference type="InterPro" id="IPR013078">
    <property type="entry name" value="His_Pase_superF_clade-1"/>
</dbReference>
<organism evidence="1 2">
    <name type="scientific">Sinisalibacter aestuarii</name>
    <dbReference type="NCBI Taxonomy" id="2949426"/>
    <lineage>
        <taxon>Bacteria</taxon>
        <taxon>Pseudomonadati</taxon>
        <taxon>Pseudomonadota</taxon>
        <taxon>Alphaproteobacteria</taxon>
        <taxon>Rhodobacterales</taxon>
        <taxon>Roseobacteraceae</taxon>
        <taxon>Sinisalibacter</taxon>
    </lineage>
</organism>